<evidence type="ECO:0000313" key="2">
    <source>
        <dbReference type="Proteomes" id="UP001379533"/>
    </source>
</evidence>
<name>A0ABZ2K672_9BACT</name>
<dbReference type="EMBL" id="CP089982">
    <property type="protein sequence ID" value="WXA92752.1"/>
    <property type="molecule type" value="Genomic_DNA"/>
</dbReference>
<dbReference type="Proteomes" id="UP001379533">
    <property type="component" value="Chromosome"/>
</dbReference>
<proteinExistence type="predicted"/>
<reference evidence="1 2" key="1">
    <citation type="submission" date="2021-12" db="EMBL/GenBank/DDBJ databases">
        <title>Discovery of the Pendulisporaceae a myxobacterial family with distinct sporulation behavior and unique specialized metabolism.</title>
        <authorList>
            <person name="Garcia R."/>
            <person name="Popoff A."/>
            <person name="Bader C.D."/>
            <person name="Loehr J."/>
            <person name="Walesch S."/>
            <person name="Walt C."/>
            <person name="Boldt J."/>
            <person name="Bunk B."/>
            <person name="Haeckl F.J.F.P.J."/>
            <person name="Gunesch A.P."/>
            <person name="Birkelbach J."/>
            <person name="Nuebel U."/>
            <person name="Pietschmann T."/>
            <person name="Bach T."/>
            <person name="Mueller R."/>
        </authorList>
    </citation>
    <scope>NUCLEOTIDE SEQUENCE [LARGE SCALE GENOMIC DNA]</scope>
    <source>
        <strain evidence="1 2">MSr12523</strain>
    </source>
</reference>
<gene>
    <name evidence="1" type="ORF">LZC95_40685</name>
</gene>
<keyword evidence="2" id="KW-1185">Reference proteome</keyword>
<accession>A0ABZ2K672</accession>
<sequence>MPDLDLDHDHAPSKLEELVDALERLAFSRLARENALALAGCDEEAQLMASWRDGVRAAADFVRTWPDAPNRPGT</sequence>
<protein>
    <submittedName>
        <fullName evidence="1">Uncharacterized protein</fullName>
    </submittedName>
</protein>
<organism evidence="1 2">
    <name type="scientific">Pendulispora brunnea</name>
    <dbReference type="NCBI Taxonomy" id="2905690"/>
    <lineage>
        <taxon>Bacteria</taxon>
        <taxon>Pseudomonadati</taxon>
        <taxon>Myxococcota</taxon>
        <taxon>Myxococcia</taxon>
        <taxon>Myxococcales</taxon>
        <taxon>Sorangiineae</taxon>
        <taxon>Pendulisporaceae</taxon>
        <taxon>Pendulispora</taxon>
    </lineage>
</organism>
<dbReference type="RefSeq" id="WP_394843353.1">
    <property type="nucleotide sequence ID" value="NZ_CP089982.1"/>
</dbReference>
<evidence type="ECO:0000313" key="1">
    <source>
        <dbReference type="EMBL" id="WXA92752.1"/>
    </source>
</evidence>